<evidence type="ECO:0000313" key="2">
    <source>
        <dbReference type="Proteomes" id="UP000309997"/>
    </source>
</evidence>
<dbReference type="EMBL" id="RCHU02000003">
    <property type="protein sequence ID" value="KAL3599062.1"/>
    <property type="molecule type" value="Genomic_DNA"/>
</dbReference>
<proteinExistence type="predicted"/>
<accession>A0ACC4CN61</accession>
<sequence>MGKRGGGGVSKKPPPNTLTASNKSFALSAKGGNHNPRSLLRLEHLQNLASWAIEEASIPSLAAFFGRQFASSAEALGVPLDPSALFQCQRCETFLRPGFNCTTQIEKNQPKARRRHKRFSTLTKNNVVYKCHHCLHLNLKRGTPKGHMKEICPPKPKPHAKPTKSVLQKSANLEKGTSSKGPRWSIPLKWKQWRNTKRQSNFGENQRMKLRKFAQISTSEEEEEEEEEMSNELEEGEILPPEEGEILPPEEGEDEEASQEDPKPVGKRVRFSGEGSEKKSHYKVFEFSGNRYTIEDPVLLAPETKEQKPDIVIIKDITQTIDGMVMVTGQLFYHPEDAKKKGGGNWQTSDTRELFYSTHRVEVPAKCVMHKCVVHFIPANMPLPDCRKHPGFIIRQIYDAAEQKLWKITKKDLH</sequence>
<gene>
    <name evidence="1" type="ORF">D5086_006980</name>
</gene>
<protein>
    <submittedName>
        <fullName evidence="1">Uncharacterized protein</fullName>
    </submittedName>
</protein>
<reference evidence="1 2" key="1">
    <citation type="journal article" date="2024" name="Plant Biotechnol. J.">
        <title>Genome and CRISPR/Cas9 system of a widespread forest tree (Populus alba) in the world.</title>
        <authorList>
            <person name="Liu Y.J."/>
            <person name="Jiang P.F."/>
            <person name="Han X.M."/>
            <person name="Li X.Y."/>
            <person name="Wang H.M."/>
            <person name="Wang Y.J."/>
            <person name="Wang X.X."/>
            <person name="Zeng Q.Y."/>
        </authorList>
    </citation>
    <scope>NUCLEOTIDE SEQUENCE [LARGE SCALE GENOMIC DNA]</scope>
    <source>
        <strain evidence="2">cv. PAL-ZL1</strain>
    </source>
</reference>
<evidence type="ECO:0000313" key="1">
    <source>
        <dbReference type="EMBL" id="KAL3599062.1"/>
    </source>
</evidence>
<organism evidence="1 2">
    <name type="scientific">Populus alba</name>
    <name type="common">White poplar</name>
    <dbReference type="NCBI Taxonomy" id="43335"/>
    <lineage>
        <taxon>Eukaryota</taxon>
        <taxon>Viridiplantae</taxon>
        <taxon>Streptophyta</taxon>
        <taxon>Embryophyta</taxon>
        <taxon>Tracheophyta</taxon>
        <taxon>Spermatophyta</taxon>
        <taxon>Magnoliopsida</taxon>
        <taxon>eudicotyledons</taxon>
        <taxon>Gunneridae</taxon>
        <taxon>Pentapetalae</taxon>
        <taxon>rosids</taxon>
        <taxon>fabids</taxon>
        <taxon>Malpighiales</taxon>
        <taxon>Salicaceae</taxon>
        <taxon>Saliceae</taxon>
        <taxon>Populus</taxon>
    </lineage>
</organism>
<keyword evidence="2" id="KW-1185">Reference proteome</keyword>
<dbReference type="Proteomes" id="UP000309997">
    <property type="component" value="Unassembled WGS sequence"/>
</dbReference>
<comment type="caution">
    <text evidence="1">The sequence shown here is derived from an EMBL/GenBank/DDBJ whole genome shotgun (WGS) entry which is preliminary data.</text>
</comment>
<name>A0ACC4CN61_POPAL</name>